<feature type="domain" description="Acyltransferase 3" evidence="8">
    <location>
        <begin position="16"/>
        <end position="342"/>
    </location>
</feature>
<dbReference type="AlphaFoldDB" id="A0A1G9K8R8"/>
<accession>A0A1G9K8R8</accession>
<keyword evidence="4 7" id="KW-0812">Transmembrane</keyword>
<evidence type="ECO:0000313" key="10">
    <source>
        <dbReference type="Proteomes" id="UP000199068"/>
    </source>
</evidence>
<dbReference type="PANTHER" id="PTHR40074">
    <property type="entry name" value="O-ACETYLTRANSFERASE WECH"/>
    <property type="match status" value="1"/>
</dbReference>
<evidence type="ECO:0000256" key="2">
    <source>
        <dbReference type="ARBA" id="ARBA00007400"/>
    </source>
</evidence>
<organism evidence="9 10">
    <name type="scientific">Romboutsia lituseburensis DSM 797</name>
    <dbReference type="NCBI Taxonomy" id="1121325"/>
    <lineage>
        <taxon>Bacteria</taxon>
        <taxon>Bacillati</taxon>
        <taxon>Bacillota</taxon>
        <taxon>Clostridia</taxon>
        <taxon>Peptostreptococcales</taxon>
        <taxon>Peptostreptococcaceae</taxon>
        <taxon>Romboutsia</taxon>
    </lineage>
</organism>
<keyword evidence="3" id="KW-1003">Cell membrane</keyword>
<evidence type="ECO:0000313" key="9">
    <source>
        <dbReference type="EMBL" id="SDL46168.1"/>
    </source>
</evidence>
<feature type="transmembrane region" description="Helical" evidence="7">
    <location>
        <begin position="124"/>
        <end position="141"/>
    </location>
</feature>
<dbReference type="GO" id="GO:0005886">
    <property type="term" value="C:plasma membrane"/>
    <property type="evidence" value="ECO:0007669"/>
    <property type="project" value="UniProtKB-SubCell"/>
</dbReference>
<dbReference type="RefSeq" id="WP_092722947.1">
    <property type="nucleotide sequence ID" value="NZ_FNGW01000002.1"/>
</dbReference>
<feature type="transmembrane region" description="Helical" evidence="7">
    <location>
        <begin position="305"/>
        <end position="321"/>
    </location>
</feature>
<feature type="transmembrane region" description="Helical" evidence="7">
    <location>
        <begin position="53"/>
        <end position="74"/>
    </location>
</feature>
<evidence type="ECO:0000256" key="7">
    <source>
        <dbReference type="SAM" id="Phobius"/>
    </source>
</evidence>
<evidence type="ECO:0000256" key="1">
    <source>
        <dbReference type="ARBA" id="ARBA00004651"/>
    </source>
</evidence>
<keyword evidence="6 7" id="KW-0472">Membrane</keyword>
<proteinExistence type="inferred from homology"/>
<feature type="transmembrane region" description="Helical" evidence="7">
    <location>
        <begin position="153"/>
        <end position="171"/>
    </location>
</feature>
<dbReference type="GO" id="GO:0009246">
    <property type="term" value="P:enterobacterial common antigen biosynthetic process"/>
    <property type="evidence" value="ECO:0007669"/>
    <property type="project" value="TreeGrafter"/>
</dbReference>
<name>A0A1G9K8R8_9FIRM</name>
<dbReference type="EMBL" id="FNGW01000002">
    <property type="protein sequence ID" value="SDL46168.1"/>
    <property type="molecule type" value="Genomic_DNA"/>
</dbReference>
<evidence type="ECO:0000256" key="5">
    <source>
        <dbReference type="ARBA" id="ARBA00022989"/>
    </source>
</evidence>
<evidence type="ECO:0000259" key="8">
    <source>
        <dbReference type="Pfam" id="PF01757"/>
    </source>
</evidence>
<feature type="transmembrane region" description="Helical" evidence="7">
    <location>
        <begin position="16"/>
        <end position="33"/>
    </location>
</feature>
<feature type="transmembrane region" description="Helical" evidence="7">
    <location>
        <begin position="222"/>
        <end position="244"/>
    </location>
</feature>
<dbReference type="STRING" id="1121325.SAMN04515677_10253"/>
<comment type="subcellular location">
    <subcellularLocation>
        <location evidence="1">Cell membrane</location>
        <topology evidence="1">Multi-pass membrane protein</topology>
    </subcellularLocation>
</comment>
<feature type="transmembrane region" description="Helical" evidence="7">
    <location>
        <begin position="264"/>
        <end position="285"/>
    </location>
</feature>
<keyword evidence="5 7" id="KW-1133">Transmembrane helix</keyword>
<protein>
    <recommendedName>
        <fullName evidence="8">Acyltransferase 3 domain-containing protein</fullName>
    </recommendedName>
</protein>
<dbReference type="PANTHER" id="PTHR40074:SF2">
    <property type="entry name" value="O-ACETYLTRANSFERASE WECH"/>
    <property type="match status" value="1"/>
</dbReference>
<evidence type="ECO:0000256" key="3">
    <source>
        <dbReference type="ARBA" id="ARBA00022475"/>
    </source>
</evidence>
<feature type="transmembrane region" description="Helical" evidence="7">
    <location>
        <begin position="86"/>
        <end position="104"/>
    </location>
</feature>
<feature type="transmembrane region" description="Helical" evidence="7">
    <location>
        <begin position="191"/>
        <end position="210"/>
    </location>
</feature>
<reference evidence="9 10" key="1">
    <citation type="submission" date="2016-10" db="EMBL/GenBank/DDBJ databases">
        <authorList>
            <person name="de Groot N.N."/>
        </authorList>
    </citation>
    <scope>NUCLEOTIDE SEQUENCE [LARGE SCALE GENOMIC DNA]</scope>
    <source>
        <strain evidence="9 10">DSM 797</strain>
    </source>
</reference>
<dbReference type="GO" id="GO:0016413">
    <property type="term" value="F:O-acetyltransferase activity"/>
    <property type="evidence" value="ECO:0007669"/>
    <property type="project" value="TreeGrafter"/>
</dbReference>
<sequence length="372" mass="42852">MDIFNKEKINSSYQKDLDLAKALAILFMIWVHVNEYYQTSAIEGGVYNRVVEFLGSPFSAPIFIILLGVGIVYSRRSTAKYLFNRGITLLLLGYGLNIVMDLIPNTIVAIRTNDMSYIQSGLESIWGIDILAFSGLAFLFFSLIKKFNISNKGLFGIWCALMTLNIFLRGTTVENKIINIICRGIWGTDEFSWFPFLSWITFAILGYYFGQILIRCTNKTVLYRNILFITTPLSIMLWIYSYVNNVKFGAFGALYQTEYYHQDVMGNIVLCVFALFWISFLHFVYQYIPEIIKITINRWSKNTNLMYCIHYTIIGFSVLVLKTESYMPLQIIVLALSIFIFTDVLCIFINNIKSKKVSKDYTKSECGVLQNL</sequence>
<dbReference type="Pfam" id="PF01757">
    <property type="entry name" value="Acyl_transf_3"/>
    <property type="match status" value="1"/>
</dbReference>
<evidence type="ECO:0000256" key="4">
    <source>
        <dbReference type="ARBA" id="ARBA00022692"/>
    </source>
</evidence>
<gene>
    <name evidence="9" type="ORF">SAMN04515677_10253</name>
</gene>
<dbReference type="Proteomes" id="UP000199068">
    <property type="component" value="Unassembled WGS sequence"/>
</dbReference>
<dbReference type="InterPro" id="IPR002656">
    <property type="entry name" value="Acyl_transf_3_dom"/>
</dbReference>
<comment type="similarity">
    <text evidence="2">Belongs to the acyltransferase 3 family.</text>
</comment>
<keyword evidence="10" id="KW-1185">Reference proteome</keyword>
<feature type="transmembrane region" description="Helical" evidence="7">
    <location>
        <begin position="327"/>
        <end position="349"/>
    </location>
</feature>
<evidence type="ECO:0000256" key="6">
    <source>
        <dbReference type="ARBA" id="ARBA00023136"/>
    </source>
</evidence>